<dbReference type="RefSeq" id="WP_203812993.1">
    <property type="nucleotide sequence ID" value="NZ_BOMY01000050.1"/>
</dbReference>
<evidence type="ECO:0000256" key="2">
    <source>
        <dbReference type="SAM" id="MobiDB-lite"/>
    </source>
</evidence>
<dbReference type="SUPFAM" id="SSF53756">
    <property type="entry name" value="UDP-Glycosyltransferase/glycogen phosphorylase"/>
    <property type="match status" value="1"/>
</dbReference>
<organism evidence="4 5">
    <name type="scientific">Paractinoplanes tereljensis</name>
    <dbReference type="NCBI Taxonomy" id="571912"/>
    <lineage>
        <taxon>Bacteria</taxon>
        <taxon>Bacillati</taxon>
        <taxon>Actinomycetota</taxon>
        <taxon>Actinomycetes</taxon>
        <taxon>Micromonosporales</taxon>
        <taxon>Micromonosporaceae</taxon>
        <taxon>Paractinoplanes</taxon>
    </lineage>
</organism>
<evidence type="ECO:0000313" key="5">
    <source>
        <dbReference type="Proteomes" id="UP000623608"/>
    </source>
</evidence>
<reference evidence="4" key="1">
    <citation type="submission" date="2021-01" db="EMBL/GenBank/DDBJ databases">
        <title>Whole genome shotgun sequence of Actinoplanes tereljensis NBRC 105297.</title>
        <authorList>
            <person name="Komaki H."/>
            <person name="Tamura T."/>
        </authorList>
    </citation>
    <scope>NUCLEOTIDE SEQUENCE</scope>
    <source>
        <strain evidence="4">NBRC 105297</strain>
    </source>
</reference>
<proteinExistence type="inferred from homology"/>
<dbReference type="PANTHER" id="PTHR43174:SF1">
    <property type="entry name" value="UDP-N-ACETYLGLUCOSAMINE 2-EPIMERASE"/>
    <property type="match status" value="1"/>
</dbReference>
<dbReference type="PANTHER" id="PTHR43174">
    <property type="entry name" value="UDP-N-ACETYLGLUCOSAMINE 2-EPIMERASE"/>
    <property type="match status" value="1"/>
</dbReference>
<dbReference type="AlphaFoldDB" id="A0A919NVU6"/>
<evidence type="ECO:0000259" key="3">
    <source>
        <dbReference type="Pfam" id="PF02350"/>
    </source>
</evidence>
<dbReference type="Proteomes" id="UP000623608">
    <property type="component" value="Unassembled WGS sequence"/>
</dbReference>
<keyword evidence="1" id="KW-0413">Isomerase</keyword>
<name>A0A919NVU6_9ACTN</name>
<feature type="domain" description="UDP-N-acetylglucosamine 2-epimerase" evidence="3">
    <location>
        <begin position="65"/>
        <end position="174"/>
    </location>
</feature>
<comment type="similarity">
    <text evidence="1">Belongs to the UDP-N-acetylglucosamine 2-epimerase family.</text>
</comment>
<dbReference type="InterPro" id="IPR003331">
    <property type="entry name" value="UDP_GlcNAc_Epimerase_2_dom"/>
</dbReference>
<keyword evidence="5" id="KW-1185">Reference proteome</keyword>
<comment type="caution">
    <text evidence="4">The sequence shown here is derived from an EMBL/GenBank/DDBJ whole genome shotgun (WGS) entry which is preliminary data.</text>
</comment>
<gene>
    <name evidence="4" type="ORF">Ate02nite_79150</name>
</gene>
<feature type="region of interest" description="Disordered" evidence="2">
    <location>
        <begin position="323"/>
        <end position="342"/>
    </location>
</feature>
<dbReference type="EMBL" id="BOMY01000050">
    <property type="protein sequence ID" value="GIF25185.1"/>
    <property type="molecule type" value="Genomic_DNA"/>
</dbReference>
<accession>A0A919NVU6</accession>
<protein>
    <submittedName>
        <fullName evidence="4">UDP-N-acetyl glucosamine 2-epimerase</fullName>
    </submittedName>
</protein>
<feature type="domain" description="UDP-N-acetylglucosamine 2-epimerase" evidence="3">
    <location>
        <begin position="222"/>
        <end position="315"/>
    </location>
</feature>
<dbReference type="InterPro" id="IPR029767">
    <property type="entry name" value="WecB-like"/>
</dbReference>
<evidence type="ECO:0000313" key="4">
    <source>
        <dbReference type="EMBL" id="GIF25185.1"/>
    </source>
</evidence>
<dbReference type="GO" id="GO:0016853">
    <property type="term" value="F:isomerase activity"/>
    <property type="evidence" value="ECO:0007669"/>
    <property type="project" value="UniProtKB-KW"/>
</dbReference>
<evidence type="ECO:0000256" key="1">
    <source>
        <dbReference type="RuleBase" id="RU003513"/>
    </source>
</evidence>
<dbReference type="Gene3D" id="3.40.50.2000">
    <property type="entry name" value="Glycogen Phosphorylase B"/>
    <property type="match status" value="3"/>
</dbReference>
<sequence>MSLPEVHLASGTCAEATRLAPVAAAIRAQGLLNPVLVASGTDVSRAHISMGMASDLTLPTPADQATAIRHYDQLWAERTPAAVLVRGDNLAAALAAYWRRIPVLHLDAGRRSGTPEADHMDADRRLLAQVATVHLAAAPLAAMNLLDESVVAGDILLTGGTAVDAARMLTARLRAAGTPRPNRVLLVGVDDAYDRPVREAMLDLAVRFPDLDVIGARTSTHERARLVAAADLVLADDFDLAEEALAAGVPVLVPGEGRELSEALHLGSARLVEPNAETLVRELGQLLDSRLRRDSMRALGTPYGDGLAAGRIAQATAALLGQGQFPDPMPARKQTEEPTWMS</sequence>
<dbReference type="Pfam" id="PF02350">
    <property type="entry name" value="Epimerase_2"/>
    <property type="match status" value="2"/>
</dbReference>